<organism evidence="8 9">
    <name type="scientific">Pseudooceanicola lipolyticus</name>
    <dbReference type="NCBI Taxonomy" id="2029104"/>
    <lineage>
        <taxon>Bacteria</taxon>
        <taxon>Pseudomonadati</taxon>
        <taxon>Pseudomonadota</taxon>
        <taxon>Alphaproteobacteria</taxon>
        <taxon>Rhodobacterales</taxon>
        <taxon>Paracoccaceae</taxon>
        <taxon>Pseudooceanicola</taxon>
    </lineage>
</organism>
<dbReference type="RefSeq" id="WP_100161276.1">
    <property type="nucleotide sequence ID" value="NZ_PGTB01000005.1"/>
</dbReference>
<dbReference type="InterPro" id="IPR039420">
    <property type="entry name" value="WalR-like"/>
</dbReference>
<dbReference type="InterPro" id="IPR016032">
    <property type="entry name" value="Sig_transdc_resp-reg_C-effctor"/>
</dbReference>
<dbReference type="SUPFAM" id="SSF46894">
    <property type="entry name" value="C-terminal effector domain of the bipartite response regulators"/>
    <property type="match status" value="1"/>
</dbReference>
<proteinExistence type="predicted"/>
<evidence type="ECO:0000259" key="6">
    <source>
        <dbReference type="PROSITE" id="PS50043"/>
    </source>
</evidence>
<comment type="caution">
    <text evidence="8">The sequence shown here is derived from an EMBL/GenBank/DDBJ whole genome shotgun (WGS) entry which is preliminary data.</text>
</comment>
<feature type="domain" description="HTH luxR-type" evidence="6">
    <location>
        <begin position="136"/>
        <end position="201"/>
    </location>
</feature>
<evidence type="ECO:0000256" key="2">
    <source>
        <dbReference type="ARBA" id="ARBA00023015"/>
    </source>
</evidence>
<dbReference type="GO" id="GO:0006355">
    <property type="term" value="P:regulation of DNA-templated transcription"/>
    <property type="evidence" value="ECO:0007669"/>
    <property type="project" value="InterPro"/>
</dbReference>
<dbReference type="PANTHER" id="PTHR43214">
    <property type="entry name" value="TWO-COMPONENT RESPONSE REGULATOR"/>
    <property type="match status" value="1"/>
</dbReference>
<sequence length="209" mass="22715">MTDQTAVIADDHALIRQGLRQILTSAGIEVVAEASDGLEAIAMIRSHQPALLTLDIAMPYSRGIEVFGEARRWSPETRIIVFSGMTSTGLLSALASAGADAIFLKREELETFSEAIPKVMSGQRILGPGVRELLESTSNIDMLTARERQILSLVAQGLNNREIGERLGVSTKTVDNHRTNLMRKVNVHSVAELLALALREGLLDASRET</sequence>
<name>A0A2M8J5P0_9RHOB</name>
<dbReference type="PROSITE" id="PS50043">
    <property type="entry name" value="HTH_LUXR_2"/>
    <property type="match status" value="1"/>
</dbReference>
<dbReference type="Pfam" id="PF00196">
    <property type="entry name" value="GerE"/>
    <property type="match status" value="1"/>
</dbReference>
<dbReference type="PROSITE" id="PS50110">
    <property type="entry name" value="RESPONSE_REGULATORY"/>
    <property type="match status" value="1"/>
</dbReference>
<dbReference type="SMART" id="SM00448">
    <property type="entry name" value="REC"/>
    <property type="match status" value="1"/>
</dbReference>
<dbReference type="InterPro" id="IPR058245">
    <property type="entry name" value="NreC/VraR/RcsB-like_REC"/>
</dbReference>
<dbReference type="GO" id="GO:0000160">
    <property type="term" value="P:phosphorelay signal transduction system"/>
    <property type="evidence" value="ECO:0007669"/>
    <property type="project" value="InterPro"/>
</dbReference>
<dbReference type="InterPro" id="IPR011006">
    <property type="entry name" value="CheY-like_superfamily"/>
</dbReference>
<dbReference type="PROSITE" id="PS00622">
    <property type="entry name" value="HTH_LUXR_1"/>
    <property type="match status" value="1"/>
</dbReference>
<dbReference type="CDD" id="cd06170">
    <property type="entry name" value="LuxR_C_like"/>
    <property type="match status" value="1"/>
</dbReference>
<protein>
    <submittedName>
        <fullName evidence="8">DNA-binding response regulator</fullName>
    </submittedName>
</protein>
<keyword evidence="1 5" id="KW-0597">Phosphoprotein</keyword>
<evidence type="ECO:0000256" key="3">
    <source>
        <dbReference type="ARBA" id="ARBA00023125"/>
    </source>
</evidence>
<dbReference type="EMBL" id="PGTB01000005">
    <property type="protein sequence ID" value="PJE38088.1"/>
    <property type="molecule type" value="Genomic_DNA"/>
</dbReference>
<keyword evidence="9" id="KW-1185">Reference proteome</keyword>
<feature type="domain" description="Response regulatory" evidence="7">
    <location>
        <begin position="5"/>
        <end position="120"/>
    </location>
</feature>
<keyword evidence="4" id="KW-0804">Transcription</keyword>
<dbReference type="OrthoDB" id="9814495at2"/>
<dbReference type="InterPro" id="IPR000792">
    <property type="entry name" value="Tscrpt_reg_LuxR_C"/>
</dbReference>
<dbReference type="SUPFAM" id="SSF52172">
    <property type="entry name" value="CheY-like"/>
    <property type="match status" value="1"/>
</dbReference>
<evidence type="ECO:0000256" key="4">
    <source>
        <dbReference type="ARBA" id="ARBA00023163"/>
    </source>
</evidence>
<dbReference type="PANTHER" id="PTHR43214:SF41">
    <property type="entry name" value="NITRATE_NITRITE RESPONSE REGULATOR PROTEIN NARP"/>
    <property type="match status" value="1"/>
</dbReference>
<keyword evidence="3 8" id="KW-0238">DNA-binding</keyword>
<dbReference type="CDD" id="cd17535">
    <property type="entry name" value="REC_NarL-like"/>
    <property type="match status" value="1"/>
</dbReference>
<feature type="modified residue" description="4-aspartylphosphate" evidence="5">
    <location>
        <position position="55"/>
    </location>
</feature>
<evidence type="ECO:0000256" key="5">
    <source>
        <dbReference type="PROSITE-ProRule" id="PRU00169"/>
    </source>
</evidence>
<reference evidence="8 9" key="1">
    <citation type="journal article" date="2018" name="Int. J. Syst. Evol. Microbiol.">
        <title>Pseudooceanicola lipolyticus sp. nov., a marine alphaproteobacterium, reclassification of Oceanicola flagellatus as Pseudooceanicola flagellatus comb. nov. and emended description of the genus Pseudooceanicola.</title>
        <authorList>
            <person name="Huang M.-M."/>
            <person name="Guo L.-L."/>
            <person name="Wu Y.-H."/>
            <person name="Lai Q.-L."/>
            <person name="Shao Z.-Z."/>
            <person name="Wang C.-S."/>
            <person name="Wu M."/>
            <person name="Xu X.-W."/>
        </authorList>
    </citation>
    <scope>NUCLEOTIDE SEQUENCE [LARGE SCALE GENOMIC DNA]</scope>
    <source>
        <strain evidence="8 9">157</strain>
    </source>
</reference>
<dbReference type="PRINTS" id="PR00038">
    <property type="entry name" value="HTHLUXR"/>
</dbReference>
<dbReference type="AlphaFoldDB" id="A0A2M8J5P0"/>
<evidence type="ECO:0000313" key="8">
    <source>
        <dbReference type="EMBL" id="PJE38088.1"/>
    </source>
</evidence>
<dbReference type="Pfam" id="PF00072">
    <property type="entry name" value="Response_reg"/>
    <property type="match status" value="1"/>
</dbReference>
<accession>A0A2M8J5P0</accession>
<dbReference type="Proteomes" id="UP000231553">
    <property type="component" value="Unassembled WGS sequence"/>
</dbReference>
<dbReference type="Gene3D" id="3.40.50.2300">
    <property type="match status" value="1"/>
</dbReference>
<dbReference type="Gene3D" id="1.10.10.10">
    <property type="entry name" value="Winged helix-like DNA-binding domain superfamily/Winged helix DNA-binding domain"/>
    <property type="match status" value="1"/>
</dbReference>
<dbReference type="GO" id="GO:0003677">
    <property type="term" value="F:DNA binding"/>
    <property type="evidence" value="ECO:0007669"/>
    <property type="project" value="UniProtKB-KW"/>
</dbReference>
<dbReference type="InterPro" id="IPR036388">
    <property type="entry name" value="WH-like_DNA-bd_sf"/>
</dbReference>
<dbReference type="SMART" id="SM00421">
    <property type="entry name" value="HTH_LUXR"/>
    <property type="match status" value="1"/>
</dbReference>
<evidence type="ECO:0000313" key="9">
    <source>
        <dbReference type="Proteomes" id="UP000231553"/>
    </source>
</evidence>
<dbReference type="InterPro" id="IPR001789">
    <property type="entry name" value="Sig_transdc_resp-reg_receiver"/>
</dbReference>
<keyword evidence="2" id="KW-0805">Transcription regulation</keyword>
<gene>
    <name evidence="8" type="ORF">CVM52_03830</name>
</gene>
<evidence type="ECO:0000256" key="1">
    <source>
        <dbReference type="ARBA" id="ARBA00022553"/>
    </source>
</evidence>
<evidence type="ECO:0000259" key="7">
    <source>
        <dbReference type="PROSITE" id="PS50110"/>
    </source>
</evidence>